<dbReference type="PANTHER" id="PTHR30294:SF38">
    <property type="entry name" value="TRANSPORT PERMEASE PROTEIN"/>
    <property type="match status" value="1"/>
</dbReference>
<evidence type="ECO:0000256" key="6">
    <source>
        <dbReference type="ARBA" id="ARBA00022989"/>
    </source>
</evidence>
<proteinExistence type="inferred from homology"/>
<feature type="transmembrane region" description="Helical" evidence="8">
    <location>
        <begin position="311"/>
        <end position="330"/>
    </location>
</feature>
<evidence type="ECO:0000256" key="2">
    <source>
        <dbReference type="ARBA" id="ARBA00007783"/>
    </source>
</evidence>
<keyword evidence="6 8" id="KW-1133">Transmembrane helix</keyword>
<name>A0A3B0VBK9_9ZZZZ</name>
<feature type="transmembrane region" description="Helical" evidence="8">
    <location>
        <begin position="21"/>
        <end position="45"/>
    </location>
</feature>
<accession>A0A3B0VBK9</accession>
<feature type="domain" description="ABC transmembrane type-2" evidence="9">
    <location>
        <begin position="158"/>
        <end position="391"/>
    </location>
</feature>
<feature type="transmembrane region" description="Helical" evidence="8">
    <location>
        <begin position="276"/>
        <end position="299"/>
    </location>
</feature>
<feature type="transmembrane region" description="Helical" evidence="8">
    <location>
        <begin position="248"/>
        <end position="270"/>
    </location>
</feature>
<keyword evidence="5 8" id="KW-0812">Transmembrane</keyword>
<gene>
    <name evidence="10" type="ORF">MNBD_GAMMA01-835</name>
</gene>
<dbReference type="InterPro" id="IPR051449">
    <property type="entry name" value="ABC-2_transporter_component"/>
</dbReference>
<dbReference type="GO" id="GO:0005886">
    <property type="term" value="C:plasma membrane"/>
    <property type="evidence" value="ECO:0007669"/>
    <property type="project" value="UniProtKB-SubCell"/>
</dbReference>
<dbReference type="InterPro" id="IPR047817">
    <property type="entry name" value="ABC2_TM_bact-type"/>
</dbReference>
<dbReference type="Pfam" id="PF12698">
    <property type="entry name" value="ABC2_membrane_3"/>
    <property type="match status" value="1"/>
</dbReference>
<dbReference type="AlphaFoldDB" id="A0A3B0VBK9"/>
<dbReference type="GO" id="GO:0140359">
    <property type="term" value="F:ABC-type transporter activity"/>
    <property type="evidence" value="ECO:0007669"/>
    <property type="project" value="InterPro"/>
</dbReference>
<feature type="transmembrane region" description="Helical" evidence="8">
    <location>
        <begin position="200"/>
        <end position="223"/>
    </location>
</feature>
<evidence type="ECO:0000256" key="1">
    <source>
        <dbReference type="ARBA" id="ARBA00004651"/>
    </source>
</evidence>
<dbReference type="PANTHER" id="PTHR30294">
    <property type="entry name" value="MEMBRANE COMPONENT OF ABC TRANSPORTER YHHJ-RELATED"/>
    <property type="match status" value="1"/>
</dbReference>
<evidence type="ECO:0000313" key="10">
    <source>
        <dbReference type="EMBL" id="VAW34219.1"/>
    </source>
</evidence>
<keyword evidence="4" id="KW-1003">Cell membrane</keyword>
<keyword evidence="3" id="KW-0813">Transport</keyword>
<dbReference type="EMBL" id="UOEW01000067">
    <property type="protein sequence ID" value="VAW34219.1"/>
    <property type="molecule type" value="Genomic_DNA"/>
</dbReference>
<sequence length="391" mass="44226">MLKNILFIAKKDFHYSLKEKTLLIWMFIMPIVFFGFIGSTTGGFAPQSSEVKTNIAIWEYQKGVTETNPLAKQIVYRLEQENFNLVIFNRNQDEQELKYHFRDYTRRLWIPENLQQKFDSGEQIEIQYASQASGLTQNRDQFSIEKALYQTLGDILIFKKLNNSTDNLNFEEVNNLPKNIQLAVSSAGEKLNIPMGFNQAVPGILVMFIMMIALSSGALGIFLERKSGILKRLAATPLTRQEIIMGKWLGKWFITILQMIYGMIIGWLLFKIHWGNHLAAIVMILLLWAALNAAASVLLGSYATSEGQVSAIATISSLLLAALGGCWWPIEITPQWMQNLANFLPTGWVMDALHKLMYFGGHLSEVTLHITALVILSTIALSLAFSKFKFS</sequence>
<reference evidence="10" key="1">
    <citation type="submission" date="2018-06" db="EMBL/GenBank/DDBJ databases">
        <authorList>
            <person name="Zhirakovskaya E."/>
        </authorList>
    </citation>
    <scope>NUCLEOTIDE SEQUENCE</scope>
</reference>
<comment type="subcellular location">
    <subcellularLocation>
        <location evidence="1">Cell membrane</location>
        <topology evidence="1">Multi-pass membrane protein</topology>
    </subcellularLocation>
</comment>
<comment type="similarity">
    <text evidence="2">Belongs to the ABC-2 integral membrane protein family.</text>
</comment>
<protein>
    <recommendedName>
        <fullName evidence="9">ABC transmembrane type-2 domain-containing protein</fullName>
    </recommendedName>
</protein>
<dbReference type="PROSITE" id="PS51012">
    <property type="entry name" value="ABC_TM2"/>
    <property type="match status" value="1"/>
</dbReference>
<organism evidence="10">
    <name type="scientific">hydrothermal vent metagenome</name>
    <dbReference type="NCBI Taxonomy" id="652676"/>
    <lineage>
        <taxon>unclassified sequences</taxon>
        <taxon>metagenomes</taxon>
        <taxon>ecological metagenomes</taxon>
    </lineage>
</organism>
<evidence type="ECO:0000256" key="8">
    <source>
        <dbReference type="SAM" id="Phobius"/>
    </source>
</evidence>
<dbReference type="InterPro" id="IPR013525">
    <property type="entry name" value="ABC2_TM"/>
</dbReference>
<evidence type="ECO:0000256" key="4">
    <source>
        <dbReference type="ARBA" id="ARBA00022475"/>
    </source>
</evidence>
<evidence type="ECO:0000259" key="9">
    <source>
        <dbReference type="PROSITE" id="PS51012"/>
    </source>
</evidence>
<keyword evidence="7 8" id="KW-0472">Membrane</keyword>
<evidence type="ECO:0000256" key="7">
    <source>
        <dbReference type="ARBA" id="ARBA00023136"/>
    </source>
</evidence>
<evidence type="ECO:0000256" key="3">
    <source>
        <dbReference type="ARBA" id="ARBA00022448"/>
    </source>
</evidence>
<feature type="transmembrane region" description="Helical" evidence="8">
    <location>
        <begin position="366"/>
        <end position="385"/>
    </location>
</feature>
<evidence type="ECO:0000256" key="5">
    <source>
        <dbReference type="ARBA" id="ARBA00022692"/>
    </source>
</evidence>